<dbReference type="STRING" id="45351.A7SPK1"/>
<evidence type="ECO:0000313" key="2">
    <source>
        <dbReference type="EMBL" id="EDO34367.1"/>
    </source>
</evidence>
<dbReference type="GO" id="GO:0005819">
    <property type="term" value="C:spindle"/>
    <property type="evidence" value="ECO:0000318"/>
    <property type="project" value="GO_Central"/>
</dbReference>
<reference evidence="2 3" key="1">
    <citation type="journal article" date="2007" name="Science">
        <title>Sea anemone genome reveals ancestral eumetazoan gene repertoire and genomic organization.</title>
        <authorList>
            <person name="Putnam N.H."/>
            <person name="Srivastava M."/>
            <person name="Hellsten U."/>
            <person name="Dirks B."/>
            <person name="Chapman J."/>
            <person name="Salamov A."/>
            <person name="Terry A."/>
            <person name="Shapiro H."/>
            <person name="Lindquist E."/>
            <person name="Kapitonov V.V."/>
            <person name="Jurka J."/>
            <person name="Genikhovich G."/>
            <person name="Grigoriev I.V."/>
            <person name="Lucas S.M."/>
            <person name="Steele R.E."/>
            <person name="Finnerty J.R."/>
            <person name="Technau U."/>
            <person name="Martindale M.Q."/>
            <person name="Rokhsar D.S."/>
        </authorList>
    </citation>
    <scope>NUCLEOTIDE SEQUENCE [LARGE SCALE GENOMIC DNA]</scope>
    <source>
        <strain evidence="3">CH2 X CH6</strain>
    </source>
</reference>
<feature type="domain" description="SAC3/GANP/THP3 conserved" evidence="1">
    <location>
        <begin position="5"/>
        <end position="250"/>
    </location>
</feature>
<dbReference type="PANTHER" id="PTHR12436">
    <property type="entry name" value="80 KDA MCM3-ASSOCIATED PROTEIN"/>
    <property type="match status" value="1"/>
</dbReference>
<dbReference type="InterPro" id="IPR005062">
    <property type="entry name" value="SAC3/GANP/THP3_conserved"/>
</dbReference>
<organism evidence="2 3">
    <name type="scientific">Nematostella vectensis</name>
    <name type="common">Starlet sea anemone</name>
    <dbReference type="NCBI Taxonomy" id="45351"/>
    <lineage>
        <taxon>Eukaryota</taxon>
        <taxon>Metazoa</taxon>
        <taxon>Cnidaria</taxon>
        <taxon>Anthozoa</taxon>
        <taxon>Hexacorallia</taxon>
        <taxon>Actiniaria</taxon>
        <taxon>Edwardsiidae</taxon>
        <taxon>Nematostella</taxon>
    </lineage>
</organism>
<dbReference type="EMBL" id="DS469734">
    <property type="protein sequence ID" value="EDO34367.1"/>
    <property type="molecule type" value="Genomic_DNA"/>
</dbReference>
<sequence>PYTPVKEFSRPAAGRQTDLSDLRPPHVLLKTMEYLIGDVLDRKDFPWKIIYNFIFDRIRAIRQDMVIQRVADETAVSILEQATRFHILSHHKLAGMPIEDFDPKINGIHTTECLKRLLVLYKHVFSRNRPEFESYYLLCNLDNTNALIHGLQLPKSVRVEVNYQLSWKLALAYLHGNYVLFIRLLHRLPRLSLFAVVSYVRDMRIRALDVMNTAYSSQQCMFPIADLNTILGFEESEIKEFLAAHGLPVTS</sequence>
<feature type="non-terminal residue" evidence="2">
    <location>
        <position position="1"/>
    </location>
</feature>
<dbReference type="InParanoid" id="A7SPK1"/>
<gene>
    <name evidence="2" type="ORF">NEMVEDRAFT_v1g14682</name>
</gene>
<dbReference type="OMA" id="YRLCESP"/>
<protein>
    <recommendedName>
        <fullName evidence="1">SAC3/GANP/THP3 conserved domain-containing protein</fullName>
    </recommendedName>
</protein>
<dbReference type="PANTHER" id="PTHR12436:SF38">
    <property type="entry name" value="SAC3 DOMAIN-CONTAINING PROTEIN 1"/>
    <property type="match status" value="1"/>
</dbReference>
<dbReference type="eggNOG" id="KOG1860">
    <property type="taxonomic scope" value="Eukaryota"/>
</dbReference>
<dbReference type="OrthoDB" id="264795at2759"/>
<name>A7SPK1_NEMVE</name>
<dbReference type="GO" id="GO:0005634">
    <property type="term" value="C:nucleus"/>
    <property type="evidence" value="ECO:0000318"/>
    <property type="project" value="GO_Central"/>
</dbReference>
<dbReference type="GO" id="GO:0051298">
    <property type="term" value="P:centrosome duplication"/>
    <property type="evidence" value="ECO:0000318"/>
    <property type="project" value="GO_Central"/>
</dbReference>
<accession>A7SPK1</accession>
<dbReference type="GO" id="GO:0051225">
    <property type="term" value="P:spindle assembly"/>
    <property type="evidence" value="ECO:0000318"/>
    <property type="project" value="GO_Central"/>
</dbReference>
<dbReference type="KEGG" id="nve:5505720"/>
<dbReference type="HOGENOM" id="CLU_047746_0_0_1"/>
<keyword evidence="3" id="KW-1185">Reference proteome</keyword>
<dbReference type="AlphaFoldDB" id="A7SPK1"/>
<dbReference type="GO" id="GO:0005813">
    <property type="term" value="C:centrosome"/>
    <property type="evidence" value="ECO:0000318"/>
    <property type="project" value="GO_Central"/>
</dbReference>
<feature type="non-terminal residue" evidence="2">
    <location>
        <position position="251"/>
    </location>
</feature>
<dbReference type="InterPro" id="IPR045107">
    <property type="entry name" value="SAC3/GANP/THP3"/>
</dbReference>
<dbReference type="Gene3D" id="1.25.40.990">
    <property type="match status" value="1"/>
</dbReference>
<dbReference type="Proteomes" id="UP000001593">
    <property type="component" value="Unassembled WGS sequence"/>
</dbReference>
<evidence type="ECO:0000313" key="3">
    <source>
        <dbReference type="Proteomes" id="UP000001593"/>
    </source>
</evidence>
<dbReference type="PhylomeDB" id="A7SPK1"/>
<evidence type="ECO:0000259" key="1">
    <source>
        <dbReference type="Pfam" id="PF03399"/>
    </source>
</evidence>
<dbReference type="Pfam" id="PF03399">
    <property type="entry name" value="SAC3_GANP"/>
    <property type="match status" value="1"/>
</dbReference>
<proteinExistence type="predicted"/>